<keyword evidence="3" id="KW-0812">Transmembrane</keyword>
<protein>
    <submittedName>
        <fullName evidence="4">Uncharacterized protein</fullName>
    </submittedName>
</protein>
<dbReference type="SUPFAM" id="SSF48452">
    <property type="entry name" value="TPR-like"/>
    <property type="match status" value="1"/>
</dbReference>
<proteinExistence type="predicted"/>
<keyword evidence="3" id="KW-1133">Transmembrane helix</keyword>
<gene>
    <name evidence="4" type="ORF">XAT740_LOCUS53938</name>
</gene>
<feature type="transmembrane region" description="Helical" evidence="3">
    <location>
        <begin position="202"/>
        <end position="228"/>
    </location>
</feature>
<evidence type="ECO:0000256" key="2">
    <source>
        <dbReference type="ARBA" id="ARBA00022803"/>
    </source>
</evidence>
<dbReference type="PANTHER" id="PTHR45641:SF1">
    <property type="entry name" value="AAA+ ATPASE DOMAIN-CONTAINING PROTEIN"/>
    <property type="match status" value="1"/>
</dbReference>
<feature type="transmembrane region" description="Helical" evidence="3">
    <location>
        <begin position="163"/>
        <end position="181"/>
    </location>
</feature>
<sequence length="462" mass="52717">MVEKEKRLIIVGILRIFIDIFNIAEQLGIYFIAKDNDLDETAQQRFFFILFGVGGVSLFKPLFYHPVLQTIFSICIEAGELACYLTVLTNTKNLLIVAILFFSLEVLFHAICIACLCSCDENHSKQCLKGCCTLPLRIILYGTLFETQIFFLFLDASSPFRDTFYEVLMILATFFGLPMVEKGANKACRMEEESSEENDEKIFAAWEGLLTILGTLIGPIITVTAVIYCAQMLPNRSQYKTNHRLRTRESDSIVTIGFFVRDLRRQLEDYKKIQGNYSEAINVAGVYARQGSYTIVLIFYEKSLAIQQRVLPKLHPTIACLYSNSGDVYGRTEIYNEQYKFNDESLCLRDRAANKFSKSHTLCKKGLEILLKSHPGSRLNVAVAYDYFGSLYKGMKDYSEACLPYEEYFAIHENDTEPKLFNVASAAYNNIGMMYCSIKQYLTAFDYYFASLQVNAQIHPAN</sequence>
<dbReference type="PANTHER" id="PTHR45641">
    <property type="entry name" value="TETRATRICOPEPTIDE REPEAT PROTEIN (AFU_ORTHOLOGUE AFUA_6G03870)"/>
    <property type="match status" value="1"/>
</dbReference>
<comment type="caution">
    <text evidence="4">The sequence shown here is derived from an EMBL/GenBank/DDBJ whole genome shotgun (WGS) entry which is preliminary data.</text>
</comment>
<feature type="transmembrane region" description="Helical" evidence="3">
    <location>
        <begin position="45"/>
        <end position="63"/>
    </location>
</feature>
<evidence type="ECO:0000256" key="3">
    <source>
        <dbReference type="SAM" id="Phobius"/>
    </source>
</evidence>
<name>A0A816EC91_ADIRI</name>
<feature type="transmembrane region" description="Helical" evidence="3">
    <location>
        <begin position="94"/>
        <end position="117"/>
    </location>
</feature>
<dbReference type="InterPro" id="IPR011990">
    <property type="entry name" value="TPR-like_helical_dom_sf"/>
</dbReference>
<keyword evidence="2" id="KW-0802">TPR repeat</keyword>
<feature type="transmembrane region" description="Helical" evidence="3">
    <location>
        <begin position="12"/>
        <end position="33"/>
    </location>
</feature>
<dbReference type="Gene3D" id="1.25.40.10">
    <property type="entry name" value="Tetratricopeptide repeat domain"/>
    <property type="match status" value="2"/>
</dbReference>
<dbReference type="Proteomes" id="UP000663828">
    <property type="component" value="Unassembled WGS sequence"/>
</dbReference>
<dbReference type="EMBL" id="CAJNOR010009452">
    <property type="protein sequence ID" value="CAF1644748.1"/>
    <property type="molecule type" value="Genomic_DNA"/>
</dbReference>
<evidence type="ECO:0000313" key="5">
    <source>
        <dbReference type="Proteomes" id="UP000663828"/>
    </source>
</evidence>
<accession>A0A816EC91</accession>
<reference evidence="4" key="1">
    <citation type="submission" date="2021-02" db="EMBL/GenBank/DDBJ databases">
        <authorList>
            <person name="Nowell W R."/>
        </authorList>
    </citation>
    <scope>NUCLEOTIDE SEQUENCE</scope>
</reference>
<organism evidence="4 5">
    <name type="scientific">Adineta ricciae</name>
    <name type="common">Rotifer</name>
    <dbReference type="NCBI Taxonomy" id="249248"/>
    <lineage>
        <taxon>Eukaryota</taxon>
        <taxon>Metazoa</taxon>
        <taxon>Spiralia</taxon>
        <taxon>Gnathifera</taxon>
        <taxon>Rotifera</taxon>
        <taxon>Eurotatoria</taxon>
        <taxon>Bdelloidea</taxon>
        <taxon>Adinetida</taxon>
        <taxon>Adinetidae</taxon>
        <taxon>Adineta</taxon>
    </lineage>
</organism>
<feature type="transmembrane region" description="Helical" evidence="3">
    <location>
        <begin position="138"/>
        <end position="157"/>
    </location>
</feature>
<evidence type="ECO:0000256" key="1">
    <source>
        <dbReference type="ARBA" id="ARBA00022737"/>
    </source>
</evidence>
<keyword evidence="3" id="KW-0472">Membrane</keyword>
<evidence type="ECO:0000313" key="4">
    <source>
        <dbReference type="EMBL" id="CAF1644748.1"/>
    </source>
</evidence>
<keyword evidence="1" id="KW-0677">Repeat</keyword>
<dbReference type="AlphaFoldDB" id="A0A816EC91"/>
<keyword evidence="5" id="KW-1185">Reference proteome</keyword>